<dbReference type="SMART" id="SM00326">
    <property type="entry name" value="SH3"/>
    <property type="match status" value="1"/>
</dbReference>
<protein>
    <recommendedName>
        <fullName evidence="4">SH3 domain-containing protein</fullName>
    </recommendedName>
</protein>
<organism evidence="5">
    <name type="scientific">Oikopleura dioica</name>
    <name type="common">Tunicate</name>
    <dbReference type="NCBI Taxonomy" id="34765"/>
    <lineage>
        <taxon>Eukaryota</taxon>
        <taxon>Metazoa</taxon>
        <taxon>Chordata</taxon>
        <taxon>Tunicata</taxon>
        <taxon>Appendicularia</taxon>
        <taxon>Copelata</taxon>
        <taxon>Oikopleuridae</taxon>
        <taxon>Oikopleura</taxon>
    </lineage>
</organism>
<evidence type="ECO:0000256" key="3">
    <source>
        <dbReference type="SAM" id="MobiDB-lite"/>
    </source>
</evidence>
<dbReference type="EMBL" id="FN654453">
    <property type="protein sequence ID" value="CBY33848.1"/>
    <property type="molecule type" value="Genomic_DNA"/>
</dbReference>
<dbReference type="Gene3D" id="2.30.30.40">
    <property type="entry name" value="SH3 Domains"/>
    <property type="match status" value="1"/>
</dbReference>
<feature type="compositionally biased region" description="Low complexity" evidence="3">
    <location>
        <begin position="65"/>
        <end position="74"/>
    </location>
</feature>
<feature type="domain" description="SH3" evidence="4">
    <location>
        <begin position="428"/>
        <end position="496"/>
    </location>
</feature>
<dbReference type="Proteomes" id="UP000011014">
    <property type="component" value="Unassembled WGS sequence"/>
</dbReference>
<evidence type="ECO:0000259" key="4">
    <source>
        <dbReference type="PROSITE" id="PS50002"/>
    </source>
</evidence>
<dbReference type="PROSITE" id="PS50002">
    <property type="entry name" value="SH3"/>
    <property type="match status" value="1"/>
</dbReference>
<dbReference type="InterPro" id="IPR036028">
    <property type="entry name" value="SH3-like_dom_sf"/>
</dbReference>
<accession>E4YE98</accession>
<evidence type="ECO:0000313" key="5">
    <source>
        <dbReference type="EMBL" id="CBY33848.1"/>
    </source>
</evidence>
<sequence>MSNHAKDLNEIVSEDLRKLSQLEELYGVYVEHTLKFAKSFLTRLDSLIIEHRQSSKTAKSSPVRSSLSGGSLKKTSIKNGKDQSKTKKKEGFLEKTYDSFILLARKEIDARTTLSVNLEKNVVKTIKNTRAAITERNEKFLREHTKQVARGLKTEEKVEFYFDEYKKTHDALVKFDQKNKPKKSGKGVLSKEERIARERKYKVCSMETAERDYLDMVIDFNTEQRESYEEYFPRLCSNLEDLHEDLLKRANQIQLNTKDTLAESVRLVSAAYGSVCYHDKESLPDIISSEHRLILDNIRIDHPRCIPADKLAKKFVDSKTGSVSRGSSLGANTGKENNFTSPAASEKFKHNPHIRISPRPSQSPPAVQKSDEPSISSEKFDSDHEIIETESLADSFVSDLGSHLYEKIDPILIEPGSDVPVLLTNKNDQRKLGRMLYDFDGTDSNGNNFPDAVKCKKQDLIEILEDSSNENWSKVQILNTMKVGFVPTQFLEISSKKKSDSVLKKSKTERLVE</sequence>
<dbReference type="Gene3D" id="1.20.1270.60">
    <property type="entry name" value="Arfaptin homology (AH) domain/BAR domain"/>
    <property type="match status" value="1"/>
</dbReference>
<name>E4YE98_OIKDI</name>
<reference evidence="5" key="1">
    <citation type="journal article" date="2010" name="Science">
        <title>Plasticity of animal genome architecture unmasked by rapid evolution of a pelagic tunicate.</title>
        <authorList>
            <person name="Denoeud F."/>
            <person name="Henriet S."/>
            <person name="Mungpakdee S."/>
            <person name="Aury J.M."/>
            <person name="Da Silva C."/>
            <person name="Brinkmann H."/>
            <person name="Mikhaleva J."/>
            <person name="Olsen L.C."/>
            <person name="Jubin C."/>
            <person name="Canestro C."/>
            <person name="Bouquet J.M."/>
            <person name="Danks G."/>
            <person name="Poulain J."/>
            <person name="Campsteijn C."/>
            <person name="Adamski M."/>
            <person name="Cross I."/>
            <person name="Yadetie F."/>
            <person name="Muffato M."/>
            <person name="Louis A."/>
            <person name="Butcher S."/>
            <person name="Tsagkogeorga G."/>
            <person name="Konrad A."/>
            <person name="Singh S."/>
            <person name="Jensen M.F."/>
            <person name="Cong E.H."/>
            <person name="Eikeseth-Otteraa H."/>
            <person name="Noel B."/>
            <person name="Anthouard V."/>
            <person name="Porcel B.M."/>
            <person name="Kachouri-Lafond R."/>
            <person name="Nishino A."/>
            <person name="Ugolini M."/>
            <person name="Chourrout P."/>
            <person name="Nishida H."/>
            <person name="Aasland R."/>
            <person name="Huzurbazar S."/>
            <person name="Westhof E."/>
            <person name="Delsuc F."/>
            <person name="Lehrach H."/>
            <person name="Reinhardt R."/>
            <person name="Weissenbach J."/>
            <person name="Roy S.W."/>
            <person name="Artiguenave F."/>
            <person name="Postlethwait J.H."/>
            <person name="Manak J.R."/>
            <person name="Thompson E.M."/>
            <person name="Jaillon O."/>
            <person name="Du Pasquier L."/>
            <person name="Boudinot P."/>
            <person name="Liberles D.A."/>
            <person name="Volff J.N."/>
            <person name="Philippe H."/>
            <person name="Lenhard B."/>
            <person name="Roest Crollius H."/>
            <person name="Wincker P."/>
            <person name="Chourrout D."/>
        </authorList>
    </citation>
    <scope>NUCLEOTIDE SEQUENCE [LARGE SCALE GENOMIC DNA]</scope>
</reference>
<proteinExistence type="predicted"/>
<keyword evidence="1 2" id="KW-0728">SH3 domain</keyword>
<evidence type="ECO:0000256" key="2">
    <source>
        <dbReference type="PROSITE-ProRule" id="PRU00192"/>
    </source>
</evidence>
<dbReference type="SUPFAM" id="SSF50044">
    <property type="entry name" value="SH3-domain"/>
    <property type="match status" value="1"/>
</dbReference>
<dbReference type="InterPro" id="IPR001452">
    <property type="entry name" value="SH3_domain"/>
</dbReference>
<gene>
    <name evidence="5" type="ORF">GSOID_T00021802001</name>
</gene>
<dbReference type="InterPro" id="IPR027267">
    <property type="entry name" value="AH/BAR_dom_sf"/>
</dbReference>
<dbReference type="AlphaFoldDB" id="E4YE98"/>
<evidence type="ECO:0000256" key="1">
    <source>
        <dbReference type="ARBA" id="ARBA00022443"/>
    </source>
</evidence>
<feature type="compositionally biased region" description="Polar residues" evidence="3">
    <location>
        <begin position="320"/>
        <end position="343"/>
    </location>
</feature>
<dbReference type="SUPFAM" id="SSF103657">
    <property type="entry name" value="BAR/IMD domain-like"/>
    <property type="match status" value="1"/>
</dbReference>
<feature type="region of interest" description="Disordered" evidence="3">
    <location>
        <begin position="58"/>
        <end position="87"/>
    </location>
</feature>
<feature type="region of interest" description="Disordered" evidence="3">
    <location>
        <begin position="320"/>
        <end position="382"/>
    </location>
</feature>